<feature type="region of interest" description="Disordered" evidence="1">
    <location>
        <begin position="313"/>
        <end position="400"/>
    </location>
</feature>
<feature type="compositionally biased region" description="Low complexity" evidence="1">
    <location>
        <begin position="82"/>
        <end position="91"/>
    </location>
</feature>
<feature type="compositionally biased region" description="Polar residues" evidence="1">
    <location>
        <begin position="321"/>
        <end position="332"/>
    </location>
</feature>
<feature type="region of interest" description="Disordered" evidence="1">
    <location>
        <begin position="427"/>
        <end position="498"/>
    </location>
</feature>
<feature type="compositionally biased region" description="Low complexity" evidence="1">
    <location>
        <begin position="371"/>
        <end position="385"/>
    </location>
</feature>
<feature type="compositionally biased region" description="Acidic residues" evidence="1">
    <location>
        <begin position="92"/>
        <end position="104"/>
    </location>
</feature>
<dbReference type="OrthoDB" id="6111594at2759"/>
<reference evidence="2" key="2">
    <citation type="submission" date="2020-11" db="EMBL/GenBank/DDBJ databases">
        <authorList>
            <person name="McCartney M.A."/>
            <person name="Auch B."/>
            <person name="Kono T."/>
            <person name="Mallez S."/>
            <person name="Becker A."/>
            <person name="Gohl D.M."/>
            <person name="Silverstein K.A.T."/>
            <person name="Koren S."/>
            <person name="Bechman K.B."/>
            <person name="Herman A."/>
            <person name="Abrahante J.E."/>
            <person name="Garbe J."/>
        </authorList>
    </citation>
    <scope>NUCLEOTIDE SEQUENCE</scope>
    <source>
        <strain evidence="2">Duluth1</strain>
        <tissue evidence="2">Whole animal</tissue>
    </source>
</reference>
<feature type="region of interest" description="Disordered" evidence="1">
    <location>
        <begin position="173"/>
        <end position="193"/>
    </location>
</feature>
<evidence type="ECO:0000313" key="3">
    <source>
        <dbReference type="Proteomes" id="UP000828390"/>
    </source>
</evidence>
<evidence type="ECO:0000256" key="1">
    <source>
        <dbReference type="SAM" id="MobiDB-lite"/>
    </source>
</evidence>
<dbReference type="Proteomes" id="UP000828390">
    <property type="component" value="Unassembled WGS sequence"/>
</dbReference>
<sequence length="630" mass="70533">MAGLRLEPRQLAVCHSEIGAGHDVTHLLSHINQNFKQSKADQILRLLRDQDKAHDKLDDDLKLLEEYDQIREEDAARDSDTLTDSSSVSDIDINEEAEEGDADNNGEAHMNMNTNADNPAVERPRTRASRSRTSIGFHNDGIPVVKDNAFTTQIDTRDISLRPKSSYVRRNQYRRPTEGDVSVGNPDAEDAETPSIRRISKSARPKSRLGRASIPLSERKIVMVEAKTVPQDRAVADKEKDDYVKSVNNMYDRFSSTRQAKRDSKRAKAFCDSVIVAQRELTNENMSVDSGGNSMDVLEEMTEVHPLVPASVSHQRPVASNDESVVHINSQRDPPESVVHRLSPAPAPHISPTTTQHPSAQHQPQYHRQMDYQQYQQQPLSQHQQQFKRAAVGNRPERQESFVGYPQSHVADPHFVRSDTVVSTATLRSERPEKSQVHLKHSSSNAGSHGRPRNPEPVSSRPIERPDIRPSTRSRRLQRRFMPQSQPHTSNVRPTSESVILARQKTEKNLIKQKSDNRPQSEKIPMNSNKMLSVAENPTQGPQTYITSKAGVTQASHVQAGFRGYDPGSRMKSSMQTRNIPGDLTLPRQGHGVASRKGPVTLMKLPPLEASLAAKKKERGLTLAQRETCV</sequence>
<accession>A0A9D4R1M1</accession>
<proteinExistence type="predicted"/>
<feature type="compositionally biased region" description="Polar residues" evidence="1">
    <location>
        <begin position="351"/>
        <end position="364"/>
    </location>
</feature>
<feature type="compositionally biased region" description="Polar residues" evidence="1">
    <location>
        <begin position="483"/>
        <end position="498"/>
    </location>
</feature>
<dbReference type="EMBL" id="JAIWYP010000003">
    <property type="protein sequence ID" value="KAH3850712.1"/>
    <property type="molecule type" value="Genomic_DNA"/>
</dbReference>
<protein>
    <submittedName>
        <fullName evidence="2">Uncharacterized protein</fullName>
    </submittedName>
</protein>
<organism evidence="2 3">
    <name type="scientific">Dreissena polymorpha</name>
    <name type="common">Zebra mussel</name>
    <name type="synonym">Mytilus polymorpha</name>
    <dbReference type="NCBI Taxonomy" id="45954"/>
    <lineage>
        <taxon>Eukaryota</taxon>
        <taxon>Metazoa</taxon>
        <taxon>Spiralia</taxon>
        <taxon>Lophotrochozoa</taxon>
        <taxon>Mollusca</taxon>
        <taxon>Bivalvia</taxon>
        <taxon>Autobranchia</taxon>
        <taxon>Heteroconchia</taxon>
        <taxon>Euheterodonta</taxon>
        <taxon>Imparidentia</taxon>
        <taxon>Neoheterodontei</taxon>
        <taxon>Myida</taxon>
        <taxon>Dreissenoidea</taxon>
        <taxon>Dreissenidae</taxon>
        <taxon>Dreissena</taxon>
    </lineage>
</organism>
<gene>
    <name evidence="2" type="ORF">DPMN_093185</name>
</gene>
<evidence type="ECO:0000313" key="2">
    <source>
        <dbReference type="EMBL" id="KAH3850712.1"/>
    </source>
</evidence>
<comment type="caution">
    <text evidence="2">The sequence shown here is derived from an EMBL/GenBank/DDBJ whole genome shotgun (WGS) entry which is preliminary data.</text>
</comment>
<dbReference type="AlphaFoldDB" id="A0A9D4R1M1"/>
<reference evidence="2" key="1">
    <citation type="journal article" date="2019" name="bioRxiv">
        <title>The Genome of the Zebra Mussel, Dreissena polymorpha: A Resource for Invasive Species Research.</title>
        <authorList>
            <person name="McCartney M.A."/>
            <person name="Auch B."/>
            <person name="Kono T."/>
            <person name="Mallez S."/>
            <person name="Zhang Y."/>
            <person name="Obille A."/>
            <person name="Becker A."/>
            <person name="Abrahante J.E."/>
            <person name="Garbe J."/>
            <person name="Badalamenti J.P."/>
            <person name="Herman A."/>
            <person name="Mangelson H."/>
            <person name="Liachko I."/>
            <person name="Sullivan S."/>
            <person name="Sone E.D."/>
            <person name="Koren S."/>
            <person name="Silverstein K.A.T."/>
            <person name="Beckman K.B."/>
            <person name="Gohl D.M."/>
        </authorList>
    </citation>
    <scope>NUCLEOTIDE SEQUENCE</scope>
    <source>
        <strain evidence="2">Duluth1</strain>
        <tissue evidence="2">Whole animal</tissue>
    </source>
</reference>
<name>A0A9D4R1M1_DREPO</name>
<feature type="region of interest" description="Disordered" evidence="1">
    <location>
        <begin position="72"/>
        <end position="139"/>
    </location>
</feature>
<keyword evidence="3" id="KW-1185">Reference proteome</keyword>